<sequence>MFAVMDAKVPRAETALDGHNNNGNINYAAGDPSFHYAEKNKSYHDMGSNTVPKVEVPPSRPCAVVGPDRAAPRPGEPCGRARPGPWPHPRPPDYPAKLPDYQQLNRNISPRQTFQENMQRIMVPPRSLASSEDAIYTSDKNVQTSKNIPKLSLPSEAKYCDVPYTISPLTNEQKSARTSVPNVNPNMMRGGWPPGGAAIRGAPPYAAHEMYQYPEYSNCMPPRALQAARPAQPGHEEQAHVYTDPYRGGNIRYEPYPSVKDRTPRYEYINYPTYSPLHYPPKYQVPKMAGSPAIPPAYPGYHHVAHKYVREPHGYQRSPNPQPNYNVPYLNQGMYPNYGPPPGNCMPNKMYAYPSDSPYNSVPVPKPPYDNSKTYVKYDNLPSKQYPSENMYLNDLTRSKMPMSMPNYPPGNMHQMPSYPYYRKDVPLRTYDLAQFKNAEAAYNTQMSRIQPQFSSNVMSPMESKSSSDINTFAISPEDCGYASQSSTTSIRSTDSAMNMYYQYGHMNRGSPVTPRSEADAKSRNKDKKGIDVRQFLSMWNEGEEENTENTNKEGIKQINTTDAKTNSELYVLGLVNVPSEELAKYEHIQKVSKLPENIKGYSSIDLLNQFEEVIESSNINNYRIRTPNTKEVQIANNTNITKTVNMQSRPLSPLDVESKISQSVIHKEVGCNFEIKPCSPKMLNVEMAAPVQTIIEERIIEKVTNKIVQQAPNIVPTSENNKGNTHVIIHQNRPLTTNENSTISSCKMAKTQFVTDASRLPEKSNYSLHDLESNSGVCLASLPRLDNEIELSFPEVNQQFINANKTDSVIAMTSSDIPIICTQGDETKNKHDNETKEPVKSPFSPGLKEQSRLSKYRKSKTNKEFEHSSYINAQASRTDSVIIKNPENYEKSDNIPTKPMILTEKSETVVNLGEVITSPINLALTVNENVSTSESKSNCQEIPDCSENFDQNRSSCLENHCAINLSLDYSNKNLINNCEESEKICDSNSSKVDHSENKVIEFISNKSQSSSVSNNMTTEMSESVKNIKKYWPDSNQVFSNELTNVNSENSEYDLNTTTKVSCQGNDFKECKSNDYESDSIEAEDNLDKPLDKPGILRLLEERVNDLPDTLLTPLSDSTINDASQDAILSDTDNFDDINEECILNCRTEGSEAASSFIGAFENRSPRDLDQTEDRSCFISECSRNILQNVPEFTTDGSDKLNMIEPNKIMDCGTPGNHDFQDETKRMESDVVENGSTDIPSSIIEDEFKVSDEEIKNEINVFLDDHSNESKDGLENIDDHDVTFTHAPDEIIDASVLAHVTNNTVKSQESITDFNCVDSFSERMCDSKIPNKPSSPKSLNFNSNDDHSITVNKPICIPKACNWCNKRLLSLVLQNLILYPEGFCSIKSNLQCTNGNGLKTFDSDIEKFANQILPEESYQRDKIIVLTPGTDTCSENAINETPGTDTYTENFINETPGTETCNENVINETPVTETCNENVINETPVTETCHENVINEFPATEGCNENVIIENISTNVADSEEEKENNCSADYNGDSTINEPEFSLHHENRCDNIDEIGDKGTERNENSNMPIDNTCDNDINLLNNECETSLSSNPAERPDVQNDTKDDTHNKSNKSAREQNGSNFPLACRRTLKRSLSESALNTNSYDEFRKQTVSNCGNRISLWPNKRKRTNDTSDDESNSSSNENNITINRRKSMSSAYHEGNISFCILIDNDCILTEDQYSEGTVCFANIQEEDYDTVVSNQFEPEDLECQSVDPVAQEDVVGEFSEPFEMIDKVIDENWVEDVACVETVVTDDAVEDDDDEVFMDRSSRSSPGDDMFDHTDKIKTIYGDEMCSGDIDLIKTLYATPQMNMNKTLQGNESLAESPNQHEDDELERLLSGPGDNKDDNESQYVESEDYVNDHEEQVVSTEYNDVAVDDINDDVNEKEPSEVSTKQLSSNDAVHSCENGLSEPYSRALVKNDPKYKRSSASPEVSSTTEEKKSGILLKITNYNGSRMSHLNNIDLDSSKRIRCKFTENSDYSVCNKDSTARPLITKAAQKYIPPIKETIKDLKVKLFLPQPNLMKLKQLKLCKEEPKVAVQRHLKNGRPNFNKVSSQSEIVKKPKPKFEDVLMSIDEIQIKQHKEKSKKRNSIPKVIIKKTENGCHYASSSAQPYTPDLTGRKWQPWVFLDKNTFIDKMALKGKKTAIFCRRKNTYVLSESFHKYKAVGSANFVISRPKPGDSPAPLKYTIKLKQSY</sequence>
<dbReference type="Proteomes" id="UP000823941">
    <property type="component" value="Chromosome 5"/>
</dbReference>
<evidence type="ECO:0000256" key="1">
    <source>
        <dbReference type="SAM" id="MobiDB-lite"/>
    </source>
</evidence>
<feature type="compositionally biased region" description="Pro residues" evidence="1">
    <location>
        <begin position="84"/>
        <end position="94"/>
    </location>
</feature>
<evidence type="ECO:0000313" key="2">
    <source>
        <dbReference type="EMBL" id="KAG7311006.1"/>
    </source>
</evidence>
<feature type="compositionally biased region" description="Low complexity" evidence="1">
    <location>
        <begin position="1680"/>
        <end position="1690"/>
    </location>
</feature>
<feature type="compositionally biased region" description="Polar residues" evidence="1">
    <location>
        <begin position="1931"/>
        <end position="1942"/>
    </location>
</feature>
<dbReference type="EMBL" id="JAHIBW010000005">
    <property type="protein sequence ID" value="KAG7311006.1"/>
    <property type="molecule type" value="Genomic_DNA"/>
</dbReference>
<comment type="caution">
    <text evidence="2">The sequence shown here is derived from an EMBL/GenBank/DDBJ whole genome shotgun (WGS) entry which is preliminary data.</text>
</comment>
<gene>
    <name evidence="2" type="ORF">JYU34_003859</name>
</gene>
<feature type="compositionally biased region" description="Basic and acidic residues" evidence="1">
    <location>
        <begin position="826"/>
        <end position="840"/>
    </location>
</feature>
<feature type="region of interest" description="Disordered" evidence="1">
    <location>
        <begin position="1660"/>
        <end position="1690"/>
    </location>
</feature>
<feature type="region of interest" description="Disordered" evidence="1">
    <location>
        <begin position="825"/>
        <end position="860"/>
    </location>
</feature>
<feature type="region of interest" description="Disordered" evidence="1">
    <location>
        <begin position="65"/>
        <end position="97"/>
    </location>
</feature>
<accession>A0ABQ7R163</accession>
<feature type="region of interest" description="Disordered" evidence="1">
    <location>
        <begin position="507"/>
        <end position="528"/>
    </location>
</feature>
<feature type="region of interest" description="Disordered" evidence="1">
    <location>
        <begin position="1860"/>
        <end position="1980"/>
    </location>
</feature>
<feature type="compositionally biased region" description="Polar residues" evidence="1">
    <location>
        <begin position="1968"/>
        <end position="1977"/>
    </location>
</feature>
<feature type="compositionally biased region" description="Basic and acidic residues" evidence="1">
    <location>
        <begin position="1596"/>
        <end position="1610"/>
    </location>
</feature>
<evidence type="ECO:0000313" key="3">
    <source>
        <dbReference type="Proteomes" id="UP000823941"/>
    </source>
</evidence>
<keyword evidence="3" id="KW-1185">Reference proteome</keyword>
<feature type="region of interest" description="Disordered" evidence="1">
    <location>
        <begin position="1553"/>
        <end position="1573"/>
    </location>
</feature>
<organism evidence="2 3">
    <name type="scientific">Plutella xylostella</name>
    <name type="common">Diamondback moth</name>
    <name type="synonym">Plutella maculipennis</name>
    <dbReference type="NCBI Taxonomy" id="51655"/>
    <lineage>
        <taxon>Eukaryota</taxon>
        <taxon>Metazoa</taxon>
        <taxon>Ecdysozoa</taxon>
        <taxon>Arthropoda</taxon>
        <taxon>Hexapoda</taxon>
        <taxon>Insecta</taxon>
        <taxon>Pterygota</taxon>
        <taxon>Neoptera</taxon>
        <taxon>Endopterygota</taxon>
        <taxon>Lepidoptera</taxon>
        <taxon>Glossata</taxon>
        <taxon>Ditrysia</taxon>
        <taxon>Yponomeutoidea</taxon>
        <taxon>Plutellidae</taxon>
        <taxon>Plutella</taxon>
    </lineage>
</organism>
<reference evidence="2 3" key="1">
    <citation type="submission" date="2021-06" db="EMBL/GenBank/DDBJ databases">
        <title>A haploid diamondback moth (Plutella xylostella L.) genome assembly resolves 31 chromosomes and identifies a diamide resistance mutation.</title>
        <authorList>
            <person name="Ward C.M."/>
            <person name="Perry K.D."/>
            <person name="Baker G."/>
            <person name="Powis K."/>
            <person name="Heckel D.G."/>
            <person name="Baxter S.W."/>
        </authorList>
    </citation>
    <scope>NUCLEOTIDE SEQUENCE [LARGE SCALE GENOMIC DNA]</scope>
    <source>
        <strain evidence="2 3">LV</strain>
        <tissue evidence="2">Single pupa</tissue>
    </source>
</reference>
<feature type="region of interest" description="Disordered" evidence="1">
    <location>
        <begin position="1588"/>
        <end position="1624"/>
    </location>
</feature>
<feature type="compositionally biased region" description="Basic and acidic residues" evidence="1">
    <location>
        <begin position="1553"/>
        <end position="1565"/>
    </location>
</feature>
<evidence type="ECO:0008006" key="4">
    <source>
        <dbReference type="Google" id="ProtNLM"/>
    </source>
</evidence>
<name>A0ABQ7R163_PLUXY</name>
<feature type="compositionally biased region" description="Basic and acidic residues" evidence="1">
    <location>
        <begin position="517"/>
        <end position="528"/>
    </location>
</feature>
<protein>
    <recommendedName>
        <fullName evidence="4">C2H2-type domain-containing protein</fullName>
    </recommendedName>
</protein>
<proteinExistence type="predicted"/>